<feature type="domain" description="Allantoicase" evidence="3">
    <location>
        <begin position="47"/>
        <end position="206"/>
    </location>
</feature>
<dbReference type="STRING" id="1678637.AC230_01830"/>
<dbReference type="OrthoDB" id="2078334at2"/>
<organism evidence="4 5">
    <name type="scientific">Streptomyces caatingaensis</name>
    <dbReference type="NCBI Taxonomy" id="1678637"/>
    <lineage>
        <taxon>Bacteria</taxon>
        <taxon>Bacillati</taxon>
        <taxon>Actinomycetota</taxon>
        <taxon>Actinomycetes</taxon>
        <taxon>Kitasatosporales</taxon>
        <taxon>Streptomycetaceae</taxon>
        <taxon>Streptomyces</taxon>
    </lineage>
</organism>
<dbReference type="AlphaFoldDB" id="A0A0K9XJE5"/>
<dbReference type="EMBL" id="LFXA01000002">
    <property type="protein sequence ID" value="KNB53438.1"/>
    <property type="molecule type" value="Genomic_DNA"/>
</dbReference>
<dbReference type="NCBIfam" id="TIGR02961">
    <property type="entry name" value="allantoicase"/>
    <property type="match status" value="1"/>
</dbReference>
<keyword evidence="2" id="KW-0378">Hydrolase</keyword>
<evidence type="ECO:0000256" key="1">
    <source>
        <dbReference type="ARBA" id="ARBA00009242"/>
    </source>
</evidence>
<dbReference type="Gene3D" id="2.60.120.260">
    <property type="entry name" value="Galactose-binding domain-like"/>
    <property type="match status" value="2"/>
</dbReference>
<gene>
    <name evidence="2" type="primary">alc</name>
    <name evidence="4" type="ORF">AC230_01830</name>
</gene>
<dbReference type="InterPro" id="IPR015908">
    <property type="entry name" value="Allantoicase_dom"/>
</dbReference>
<evidence type="ECO:0000256" key="2">
    <source>
        <dbReference type="HAMAP-Rule" id="MF_00813"/>
    </source>
</evidence>
<dbReference type="PANTHER" id="PTHR12045:SF3">
    <property type="entry name" value="INACTIVE ALLANTOICASE-RELATED"/>
    <property type="match status" value="1"/>
</dbReference>
<dbReference type="GO" id="GO:0004037">
    <property type="term" value="F:allantoicase activity"/>
    <property type="evidence" value="ECO:0007669"/>
    <property type="project" value="UniProtKB-UniRule"/>
</dbReference>
<dbReference type="InterPro" id="IPR008979">
    <property type="entry name" value="Galactose-bd-like_sf"/>
</dbReference>
<proteinExistence type="inferred from homology"/>
<dbReference type="HAMAP" id="MF_00813">
    <property type="entry name" value="Allantoicase"/>
    <property type="match status" value="1"/>
</dbReference>
<keyword evidence="5" id="KW-1185">Reference proteome</keyword>
<keyword evidence="2" id="KW-0659">Purine metabolism</keyword>
<dbReference type="PANTHER" id="PTHR12045">
    <property type="entry name" value="ALLANTOICASE"/>
    <property type="match status" value="1"/>
</dbReference>
<evidence type="ECO:0000313" key="5">
    <source>
        <dbReference type="Proteomes" id="UP000037288"/>
    </source>
</evidence>
<name>A0A0K9XJE5_9ACTN</name>
<comment type="caution">
    <text evidence="4">The sequence shown here is derived from an EMBL/GenBank/DDBJ whole genome shotgun (WGS) entry which is preliminary data.</text>
</comment>
<dbReference type="UniPathway" id="UPA00395">
    <property type="reaction ID" value="UER00654"/>
</dbReference>
<evidence type="ECO:0000259" key="3">
    <source>
        <dbReference type="Pfam" id="PF03561"/>
    </source>
</evidence>
<dbReference type="GO" id="GO:0006144">
    <property type="term" value="P:purine nucleobase metabolic process"/>
    <property type="evidence" value="ECO:0007669"/>
    <property type="project" value="UniProtKB-KW"/>
</dbReference>
<sequence length="375" mass="40576">MTTSAFTALTSFTGAARPYGGGDPYADYRAADVPFAGLPDLADRRLGGAVLAANDEFFAERENLLVPGPARFDPERFGHKGKIMDGWETRRRRGASAGAPHPGDGDHDWALIRLGAPGIVRGLVVDTAHFRGNHPRAVSVEAAAVDGTPSADELADAPWTVLVPPTPVGGHAANAFAVRCARRFTHLRLNQHPDGGIARLRVHGEAVADPAWVRALGVLDVAALEHGGLVEDASDRFFSSPLGTILPGRPRRMDEGWETRRRRDRGNDWVRYRLAGRAALRALEIDTGFLKGNSAGWAGIWARDGAEGEAPWTEVLPRTRLQPDTVHRFPVESGVTATHLRLEVYPDGGIGRLRAYGELTKGAVRELEERWGRAG</sequence>
<dbReference type="PATRIC" id="fig|1678637.3.peg.389"/>
<dbReference type="SUPFAM" id="SSF49785">
    <property type="entry name" value="Galactose-binding domain-like"/>
    <property type="match status" value="2"/>
</dbReference>
<dbReference type="RefSeq" id="WP_049714143.1">
    <property type="nucleotide sequence ID" value="NZ_LFXA01000002.1"/>
</dbReference>
<dbReference type="GO" id="GO:0000256">
    <property type="term" value="P:allantoin catabolic process"/>
    <property type="evidence" value="ECO:0007669"/>
    <property type="project" value="UniProtKB-UniRule"/>
</dbReference>
<feature type="domain" description="Allantoicase" evidence="3">
    <location>
        <begin position="227"/>
        <end position="359"/>
    </location>
</feature>
<accession>A0A0K9XJE5</accession>
<reference evidence="5" key="1">
    <citation type="submission" date="2015-07" db="EMBL/GenBank/DDBJ databases">
        <title>Draft genome sequence of Streptomyces sp. CMAA 1322, a bacterium isolated from Caatinga biome, from dry forest semiarid of Brazil.</title>
        <authorList>
            <person name="Santos S.N."/>
            <person name="Gacesa R."/>
            <person name="Taketani R.G."/>
            <person name="Long P.F."/>
            <person name="Melo I.S."/>
        </authorList>
    </citation>
    <scope>NUCLEOTIDE SEQUENCE [LARGE SCALE GENOMIC DNA]</scope>
    <source>
        <strain evidence="5">CMAA 1322</strain>
    </source>
</reference>
<comment type="similarity">
    <text evidence="1 2">Belongs to the allantoicase family.</text>
</comment>
<evidence type="ECO:0000313" key="4">
    <source>
        <dbReference type="EMBL" id="KNB53438.1"/>
    </source>
</evidence>
<dbReference type="InterPro" id="IPR005164">
    <property type="entry name" value="Allantoicase"/>
</dbReference>
<dbReference type="Pfam" id="PF03561">
    <property type="entry name" value="Allantoicase"/>
    <property type="match status" value="2"/>
</dbReference>
<comment type="catalytic activity">
    <reaction evidence="2">
        <text>allantoate + H2O = (S)-ureidoglycolate + urea</text>
        <dbReference type="Rhea" id="RHEA:11016"/>
        <dbReference type="ChEBI" id="CHEBI:15377"/>
        <dbReference type="ChEBI" id="CHEBI:16199"/>
        <dbReference type="ChEBI" id="CHEBI:17536"/>
        <dbReference type="ChEBI" id="CHEBI:57296"/>
        <dbReference type="EC" id="3.5.3.4"/>
    </reaction>
</comment>
<dbReference type="EC" id="3.5.3.4" evidence="2"/>
<dbReference type="Proteomes" id="UP000037288">
    <property type="component" value="Unassembled WGS sequence"/>
</dbReference>
<comment type="pathway">
    <text evidence="2">Nitrogen metabolism; (S)-allantoin degradation; (S)-ureidoglycolate from allantoate (aminidohydrolase route): step 1/1.</text>
</comment>
<dbReference type="PIRSF" id="PIRSF016516">
    <property type="entry name" value="Allantoicase"/>
    <property type="match status" value="1"/>
</dbReference>
<protein>
    <recommendedName>
        <fullName evidence="2">Probable allantoicase</fullName>
        <ecNumber evidence="2">3.5.3.4</ecNumber>
    </recommendedName>
    <alternativeName>
        <fullName evidence="2">Allantoate amidinohydrolase</fullName>
    </alternativeName>
</protein>